<comment type="similarity">
    <text evidence="1">Belongs to the mycobacterial PPE family.</text>
</comment>
<dbReference type="InterPro" id="IPR000030">
    <property type="entry name" value="PPE_dom"/>
</dbReference>
<feature type="domain" description="PPE" evidence="3">
    <location>
        <begin position="10"/>
        <end position="167"/>
    </location>
</feature>
<dbReference type="RefSeq" id="WP_064908367.1">
    <property type="nucleotide sequence ID" value="NZ_PSZD01000001.1"/>
</dbReference>
<comment type="caution">
    <text evidence="4">The sequence shown here is derived from an EMBL/GenBank/DDBJ whole genome shotgun (WGS) entry which is preliminary data.</text>
</comment>
<keyword evidence="5" id="KW-1185">Reference proteome</keyword>
<sequence length="392" mass="37332">MTAGITGIYWLPRLAEGNSSLLTAGPHAVPAAAAATAWGGLTAAWVDATATVTRVMAELGVGMIGLNGAVALTKLAGFTGWAEQQGVQAAAMAAKASAHATANTVATLAMPSLPEIAAVDAARVAAHAHGGDLDGSGEAAEAAKAALDVQAALVMDTYESTVEAMTATPAEFLTPPPIAAGAGLADSGAEAASQNTSSDPVQTAIGVAQALASDPGVVSAATQAANVAGSVASTGVSTVGNVAGTAIAAATGHAAPAASMSPMMMGGIGGVAAAGGAAAATRAVSFGGSTVGIGNGAGTLQLPEGWGAGNVIGGPAATAPVAETAPVAQMGAPAPARANNAAGNPLLGRQVNSDDDDEGEHQGNDYLRGEHFADGRVIASGVIGADPVAGAR</sequence>
<reference evidence="4 5" key="1">
    <citation type="submission" date="2018-02" db="EMBL/GenBank/DDBJ databases">
        <title>8 Nocardia nova and 1 Nocardia cyriacigeorgica strain used for evolution to TMP-SMX.</title>
        <authorList>
            <person name="Mehta H."/>
            <person name="Weng J."/>
            <person name="Shamoo Y."/>
        </authorList>
    </citation>
    <scope>NUCLEOTIDE SEQUENCE [LARGE SCALE GENOMIC DNA]</scope>
    <source>
        <strain evidence="4 5">BAA2227</strain>
    </source>
</reference>
<name>A0A2S6AFD6_9NOCA</name>
<accession>A0A2S6AFD6</accession>
<dbReference type="Proteomes" id="UP000238356">
    <property type="component" value="Unassembled WGS sequence"/>
</dbReference>
<dbReference type="Gene3D" id="1.20.1260.20">
    <property type="entry name" value="PPE superfamily"/>
    <property type="match status" value="1"/>
</dbReference>
<feature type="compositionally biased region" description="Low complexity" evidence="2">
    <location>
        <begin position="331"/>
        <end position="349"/>
    </location>
</feature>
<evidence type="ECO:0000256" key="1">
    <source>
        <dbReference type="ARBA" id="ARBA00010652"/>
    </source>
</evidence>
<evidence type="ECO:0000313" key="4">
    <source>
        <dbReference type="EMBL" id="PPJ33074.1"/>
    </source>
</evidence>
<dbReference type="InterPro" id="IPR038332">
    <property type="entry name" value="PPE_sf"/>
</dbReference>
<dbReference type="EMBL" id="PSZD01000001">
    <property type="protein sequence ID" value="PPJ33074.1"/>
    <property type="molecule type" value="Genomic_DNA"/>
</dbReference>
<gene>
    <name evidence="4" type="ORF">C5F51_01875</name>
</gene>
<evidence type="ECO:0000259" key="3">
    <source>
        <dbReference type="Pfam" id="PF00823"/>
    </source>
</evidence>
<dbReference type="SUPFAM" id="SSF140459">
    <property type="entry name" value="PE/PPE dimer-like"/>
    <property type="match status" value="1"/>
</dbReference>
<proteinExistence type="inferred from homology"/>
<dbReference type="AlphaFoldDB" id="A0A2S6AFD6"/>
<feature type="region of interest" description="Disordered" evidence="2">
    <location>
        <begin position="331"/>
        <end position="367"/>
    </location>
</feature>
<evidence type="ECO:0000256" key="2">
    <source>
        <dbReference type="SAM" id="MobiDB-lite"/>
    </source>
</evidence>
<organism evidence="4 5">
    <name type="scientific">Nocardia nova</name>
    <dbReference type="NCBI Taxonomy" id="37330"/>
    <lineage>
        <taxon>Bacteria</taxon>
        <taxon>Bacillati</taxon>
        <taxon>Actinomycetota</taxon>
        <taxon>Actinomycetes</taxon>
        <taxon>Mycobacteriales</taxon>
        <taxon>Nocardiaceae</taxon>
        <taxon>Nocardia</taxon>
    </lineage>
</organism>
<dbReference type="Pfam" id="PF00823">
    <property type="entry name" value="PPE"/>
    <property type="match status" value="1"/>
</dbReference>
<protein>
    <submittedName>
        <fullName evidence="4">PPE domain-containing protein</fullName>
    </submittedName>
</protein>
<evidence type="ECO:0000313" key="5">
    <source>
        <dbReference type="Proteomes" id="UP000238356"/>
    </source>
</evidence>